<proteinExistence type="predicted"/>
<dbReference type="SUPFAM" id="SSF52540">
    <property type="entry name" value="P-loop containing nucleoside triphosphate hydrolases"/>
    <property type="match status" value="1"/>
</dbReference>
<dbReference type="InterPro" id="IPR036388">
    <property type="entry name" value="WH-like_DNA-bd_sf"/>
</dbReference>
<name>A0A7Y6DWV1_9CELL</name>
<evidence type="ECO:0000256" key="2">
    <source>
        <dbReference type="ARBA" id="ARBA00022840"/>
    </source>
</evidence>
<dbReference type="GO" id="GO:0004016">
    <property type="term" value="F:adenylate cyclase activity"/>
    <property type="evidence" value="ECO:0007669"/>
    <property type="project" value="TreeGrafter"/>
</dbReference>
<dbReference type="InterPro" id="IPR000792">
    <property type="entry name" value="Tscrpt_reg_LuxR_C"/>
</dbReference>
<keyword evidence="2" id="KW-0067">ATP-binding</keyword>
<dbReference type="EMBL" id="JABMCI010000058">
    <property type="protein sequence ID" value="NUU17033.1"/>
    <property type="molecule type" value="Genomic_DNA"/>
</dbReference>
<dbReference type="AlphaFoldDB" id="A0A7Y6DWV1"/>
<dbReference type="SMART" id="SM00421">
    <property type="entry name" value="HTH_LUXR"/>
    <property type="match status" value="1"/>
</dbReference>
<dbReference type="GO" id="GO:0006355">
    <property type="term" value="P:regulation of DNA-templated transcription"/>
    <property type="evidence" value="ECO:0007669"/>
    <property type="project" value="InterPro"/>
</dbReference>
<keyword evidence="1" id="KW-0547">Nucleotide-binding</keyword>
<evidence type="ECO:0000313" key="4">
    <source>
        <dbReference type="EMBL" id="NUU17033.1"/>
    </source>
</evidence>
<accession>A0A7Y6DWV1</accession>
<feature type="domain" description="HTH luxR-type" evidence="3">
    <location>
        <begin position="831"/>
        <end position="896"/>
    </location>
</feature>
<gene>
    <name evidence="4" type="ORF">HP550_07200</name>
</gene>
<comment type="caution">
    <text evidence="4">The sequence shown here is derived from an EMBL/GenBank/DDBJ whole genome shotgun (WGS) entry which is preliminary data.</text>
</comment>
<dbReference type="GO" id="GO:0003677">
    <property type="term" value="F:DNA binding"/>
    <property type="evidence" value="ECO:0007669"/>
    <property type="project" value="InterPro"/>
</dbReference>
<sequence length="900" mass="95041">MSTPAGIVGRGAERRRLDAFAHEIGTPGHSLVLVGEAGIGKTTLWGYGVERCRAAQAHVLVARPSEDDRDNPAQGLRDLFARHPACADLAQDLPVVERSRWVLDQLRALAADRPVVLAVDDLPWLDDITRRTLRFALRRLGDDPVALLATARTWSPEELAIPTPGLDDGVELLGVVGLEPASLRRLLTTVTPGLGTPVATQLGDLAHGNPFFALELARAHRHGTGAPPPGSALAALAHRVAGLPPATLGLVRLLAVAGPTPLRVLAAAAGTTTVDAAVRPGLDAEVVTLEHDFVLRFSHPLIATAVLGGMHALDRRGLHAALAQVVDDPDSRAVHLARAADGPDAAAADEIEAAALRIARRGAPRLAADLLGDSIRLTPPDDADASVRRTLARMMQCATAGDLPTALRLADSLLERLDPGPLRAAVVTGRVVLDFTDAETVLRTALEEVPDDGSTAHECLRGRVLGLLGWLLAIHLGRLDEGLRYAEAALAIGRARDDAVLVAQAASAVSTASLMLGRRTDGLIEEAVDCGSEVVQSQLALWPRVLQGRQQLWDGRLEQARAGLDHMHRSAISNGAEFQRSYRLCDLAQVALAAGRLDAAATHVVEGTEAADDCGDERALAWLAYPAGLLAGLRGDADAAHAHADRLDSWAARVGEQPRRAMAAHVRGVAAAAGRDWQAGLDELLSALRELDAMGCAHPGVVPVLPQAIQLASLTGATEQVAHLRDRLQVQCAALASPWADAQLLAATGQLLLLRDEPDAFGTLAGAYHRLVGLGYGLDAARTGSFAMAAGLRAGRRPPVREIGDRCLATVVGAGVRGWDTVVRELLDRARGGSDDDLTPTESEIATLVADGLRNREIAARMFVSESTVEAHLTRTYRKLGLRNRAELSRRVVRSGGGPP</sequence>
<dbReference type="Pfam" id="PF00196">
    <property type="entry name" value="GerE"/>
    <property type="match status" value="1"/>
</dbReference>
<reference evidence="4 5" key="1">
    <citation type="submission" date="2020-05" db="EMBL/GenBank/DDBJ databases">
        <title>Genome Sequencing of Type Strains.</title>
        <authorList>
            <person name="Lemaire J.F."/>
            <person name="Inderbitzin P."/>
            <person name="Gregorio O.A."/>
            <person name="Collins S.B."/>
            <person name="Wespe N."/>
            <person name="Knight-Connoni V."/>
        </authorList>
    </citation>
    <scope>NUCLEOTIDE SEQUENCE [LARGE SCALE GENOMIC DNA]</scope>
    <source>
        <strain evidence="4 5">ATCC 25174</strain>
    </source>
</reference>
<dbReference type="GO" id="GO:0005524">
    <property type="term" value="F:ATP binding"/>
    <property type="evidence" value="ECO:0007669"/>
    <property type="project" value="UniProtKB-KW"/>
</dbReference>
<dbReference type="PANTHER" id="PTHR16305:SF35">
    <property type="entry name" value="TRANSCRIPTIONAL ACTIVATOR DOMAIN"/>
    <property type="match status" value="1"/>
</dbReference>
<organism evidence="4 5">
    <name type="scientific">Cellulomonas humilata</name>
    <dbReference type="NCBI Taxonomy" id="144055"/>
    <lineage>
        <taxon>Bacteria</taxon>
        <taxon>Bacillati</taxon>
        <taxon>Actinomycetota</taxon>
        <taxon>Actinomycetes</taxon>
        <taxon>Micrococcales</taxon>
        <taxon>Cellulomonadaceae</taxon>
        <taxon>Cellulomonas</taxon>
    </lineage>
</organism>
<dbReference type="PANTHER" id="PTHR16305">
    <property type="entry name" value="TESTICULAR SOLUBLE ADENYLYL CYCLASE"/>
    <property type="match status" value="1"/>
</dbReference>
<evidence type="ECO:0000313" key="5">
    <source>
        <dbReference type="Proteomes" id="UP000565724"/>
    </source>
</evidence>
<evidence type="ECO:0000259" key="3">
    <source>
        <dbReference type="PROSITE" id="PS50043"/>
    </source>
</evidence>
<evidence type="ECO:0000256" key="1">
    <source>
        <dbReference type="ARBA" id="ARBA00022741"/>
    </source>
</evidence>
<dbReference type="InterPro" id="IPR041664">
    <property type="entry name" value="AAA_16"/>
</dbReference>
<dbReference type="PROSITE" id="PS50043">
    <property type="entry name" value="HTH_LUXR_2"/>
    <property type="match status" value="1"/>
</dbReference>
<dbReference type="InterPro" id="IPR027417">
    <property type="entry name" value="P-loop_NTPase"/>
</dbReference>
<dbReference type="InterPro" id="IPR016032">
    <property type="entry name" value="Sig_transdc_resp-reg_C-effctor"/>
</dbReference>
<keyword evidence="5" id="KW-1185">Reference proteome</keyword>
<dbReference type="Pfam" id="PF13191">
    <property type="entry name" value="AAA_16"/>
    <property type="match status" value="1"/>
</dbReference>
<dbReference type="Gene3D" id="1.10.10.10">
    <property type="entry name" value="Winged helix-like DNA-binding domain superfamily/Winged helix DNA-binding domain"/>
    <property type="match status" value="1"/>
</dbReference>
<dbReference type="PROSITE" id="PS00622">
    <property type="entry name" value="HTH_LUXR_1"/>
    <property type="match status" value="1"/>
</dbReference>
<dbReference type="Proteomes" id="UP000565724">
    <property type="component" value="Unassembled WGS sequence"/>
</dbReference>
<dbReference type="PRINTS" id="PR00364">
    <property type="entry name" value="DISEASERSIST"/>
</dbReference>
<dbReference type="SUPFAM" id="SSF46894">
    <property type="entry name" value="C-terminal effector domain of the bipartite response regulators"/>
    <property type="match status" value="1"/>
</dbReference>
<dbReference type="PRINTS" id="PR00038">
    <property type="entry name" value="HTHLUXR"/>
</dbReference>
<dbReference type="RefSeq" id="WP_175346912.1">
    <property type="nucleotide sequence ID" value="NZ_JABMCI010000058.1"/>
</dbReference>
<dbReference type="CDD" id="cd06170">
    <property type="entry name" value="LuxR_C_like"/>
    <property type="match status" value="1"/>
</dbReference>
<dbReference type="GO" id="GO:0005737">
    <property type="term" value="C:cytoplasm"/>
    <property type="evidence" value="ECO:0007669"/>
    <property type="project" value="TreeGrafter"/>
</dbReference>
<dbReference type="Gene3D" id="3.40.50.300">
    <property type="entry name" value="P-loop containing nucleotide triphosphate hydrolases"/>
    <property type="match status" value="1"/>
</dbReference>
<protein>
    <submittedName>
        <fullName evidence="4">AAA family ATPase</fullName>
    </submittedName>
</protein>